<dbReference type="InterPro" id="IPR056582">
    <property type="entry name" value="EDRF1_N"/>
</dbReference>
<evidence type="ECO:0000313" key="3">
    <source>
        <dbReference type="EMBL" id="CAJ0609239.1"/>
    </source>
</evidence>
<dbReference type="Proteomes" id="UP001176961">
    <property type="component" value="Unassembled WGS sequence"/>
</dbReference>
<protein>
    <recommendedName>
        <fullName evidence="2">EDRF1 N-terminal domain-containing protein</fullName>
    </recommendedName>
</protein>
<feature type="compositionally biased region" description="Polar residues" evidence="1">
    <location>
        <begin position="479"/>
        <end position="491"/>
    </location>
</feature>
<dbReference type="Pfam" id="PF23788">
    <property type="entry name" value="EDRF1_N"/>
    <property type="match status" value="1"/>
</dbReference>
<name>A0AA36HFR4_CYLNA</name>
<evidence type="ECO:0000259" key="2">
    <source>
        <dbReference type="Pfam" id="PF23788"/>
    </source>
</evidence>
<keyword evidence="4" id="KW-1185">Reference proteome</keyword>
<gene>
    <name evidence="3" type="ORF">CYNAS_LOCUS21222</name>
</gene>
<organism evidence="3 4">
    <name type="scientific">Cylicocyclus nassatus</name>
    <name type="common">Nematode worm</name>
    <dbReference type="NCBI Taxonomy" id="53992"/>
    <lineage>
        <taxon>Eukaryota</taxon>
        <taxon>Metazoa</taxon>
        <taxon>Ecdysozoa</taxon>
        <taxon>Nematoda</taxon>
        <taxon>Chromadorea</taxon>
        <taxon>Rhabditida</taxon>
        <taxon>Rhabditina</taxon>
        <taxon>Rhabditomorpha</taxon>
        <taxon>Strongyloidea</taxon>
        <taxon>Strongylidae</taxon>
        <taxon>Cylicocyclus</taxon>
    </lineage>
</organism>
<feature type="compositionally biased region" description="Polar residues" evidence="1">
    <location>
        <begin position="1"/>
        <end position="15"/>
    </location>
</feature>
<evidence type="ECO:0000313" key="4">
    <source>
        <dbReference type="Proteomes" id="UP001176961"/>
    </source>
</evidence>
<proteinExistence type="predicted"/>
<evidence type="ECO:0000256" key="1">
    <source>
        <dbReference type="SAM" id="MobiDB-lite"/>
    </source>
</evidence>
<dbReference type="GO" id="GO:0045893">
    <property type="term" value="P:positive regulation of DNA-templated transcription"/>
    <property type="evidence" value="ECO:0007669"/>
    <property type="project" value="TreeGrafter"/>
</dbReference>
<feature type="region of interest" description="Disordered" evidence="1">
    <location>
        <begin position="1"/>
        <end position="28"/>
    </location>
</feature>
<dbReference type="AlphaFoldDB" id="A0AA36HFR4"/>
<dbReference type="PANTHER" id="PTHR15000:SF1">
    <property type="entry name" value="ERYTHROID DIFFERENTIATION-RELATED FACTOR 1"/>
    <property type="match status" value="1"/>
</dbReference>
<feature type="region of interest" description="Disordered" evidence="1">
    <location>
        <begin position="479"/>
        <end position="502"/>
    </location>
</feature>
<dbReference type="EMBL" id="CATQJL010000326">
    <property type="protein sequence ID" value="CAJ0609239.1"/>
    <property type="molecule type" value="Genomic_DNA"/>
</dbReference>
<sequence length="1100" mass="123224">MYTTLQPNSANTSEIGESDGNSEADGNLDLSLINRRTDNVAVMRMAPINTDLNVAPPQVLDSTYYEAFRKRSRKFFNTSLNMGYSFANEVPSVNVVGSGSAIKKILMEPYAAGPLSLICHKVGKTVYLDNHQFSRKQKCELLPQLYWRDDEPPATNFTPQLSLYENLIWNSPISTSSTCEPEGDAGTELVLRETGLTTSSSTLEFPKMFNSYSYRITSENDPGSLAHLWEFYDFRMLVDVDLPIFGGGRFPSVSIHLSEETKPISVLTGMDIMLDQLMCNLSETILVYHEHGLVKDYEVLVKEEIPHITGSEFDPSNLKNITENIMSFLSKNMTEQGHTYWLVREKGSADMKLYDLTSICPDLACNPNWNPFLVPVITLLYKLSLDLMEKSPKGRSEKLSNVIYALLNAAAKLAENEDLAEMRACIHHSLAGVYLMYGSGEGKLDPDFLNLIDSLDEVLSDGYARLTSAIQVASLTRSSSNCSYDNDQTTRSSSSSSKRPPNVRVESECAVQALEHSLQALNALEGVDMDQVCPFKPDNPDEVAAMSSIRNNDNMAIRRLFRHAILIRAASAYLPLVYQTLCLDRHVKAYNFSRCATTLCAAVLSSKPVSRHISICHALLQVFLSTFVNAASELIDEVVDTTALTNAIPYRDRRFMELATSGVVMKGVLNLASLWFENSSGSKTRKEWLEQIEAAAFRCHHFIKEYPAAFTQVEFTPVATGLSPLDRNVSRAVMALMMTGGKFTTLGKAECSKEGDARANGDKAMEYVEIAKHIYKKALEILSAYNRKDLRDPEVVLYANSAATARLEYNIKVNIYKEAVTSAPVRALVDDVCASFTKIFEIIRPDFETQNGSSVYCNSLVDFGFALYTFAQDLNKETDQVWKDKRIHYLEAAVRALRDVLKRRGPRPTRSKAIEKITEIYYILLRLKSNAMIERASLFVSAKVVRSLYKDFADYVQSVQDHLIQLCYDDVRIGAKDIPLCFVDFTVGLIAISAVSEGQKVELCVQVLQWLMGLASNITDIEPDREKCAVRYEKVWTRAQHLLKCMNQEWRNNSTMKQAYMCVLKTLPDDIETRRTFIIESLAKAITALGGKQLHPLGSP</sequence>
<accession>A0AA36HFR4</accession>
<comment type="caution">
    <text evidence="3">The sequence shown here is derived from an EMBL/GenBank/DDBJ whole genome shotgun (WGS) entry which is preliminary data.</text>
</comment>
<feature type="domain" description="EDRF1 N-terminal" evidence="2">
    <location>
        <begin position="194"/>
        <end position="435"/>
    </location>
</feature>
<dbReference type="PANTHER" id="PTHR15000">
    <property type="entry name" value="ERYTHROID DIFFERENTIATION-RELATED FACTOR 1"/>
    <property type="match status" value="1"/>
</dbReference>
<reference evidence="3" key="1">
    <citation type="submission" date="2023-07" db="EMBL/GenBank/DDBJ databases">
        <authorList>
            <consortium name="CYATHOMIX"/>
        </authorList>
    </citation>
    <scope>NUCLEOTIDE SEQUENCE</scope>
    <source>
        <strain evidence="3">N/A</strain>
    </source>
</reference>